<comment type="similarity">
    <text evidence="3">In the N-terminal section; belongs to the phytochrome family.</text>
</comment>
<feature type="transmembrane region" description="Helical" evidence="15">
    <location>
        <begin position="145"/>
        <end position="167"/>
    </location>
</feature>
<keyword evidence="6" id="KW-0808">Transferase</keyword>
<feature type="domain" description="PAC" evidence="19">
    <location>
        <begin position="783"/>
        <end position="835"/>
    </location>
</feature>
<dbReference type="SMART" id="SM00086">
    <property type="entry name" value="PAC"/>
    <property type="match status" value="4"/>
</dbReference>
<dbReference type="FunFam" id="3.30.565.10:FF:000010">
    <property type="entry name" value="Sensor histidine kinase RcsC"/>
    <property type="match status" value="1"/>
</dbReference>
<dbReference type="Gene3D" id="3.30.450.20">
    <property type="entry name" value="PAS domain"/>
    <property type="match status" value="4"/>
</dbReference>
<feature type="domain" description="PAC" evidence="19">
    <location>
        <begin position="367"/>
        <end position="419"/>
    </location>
</feature>
<accession>E0UHW7</accession>
<feature type="domain" description="PAS" evidence="18">
    <location>
        <begin position="459"/>
        <end position="512"/>
    </location>
</feature>
<dbReference type="eggNOG" id="COG2202">
    <property type="taxonomic scope" value="Bacteria"/>
</dbReference>
<dbReference type="eggNOG" id="COG2205">
    <property type="taxonomic scope" value="Bacteria"/>
</dbReference>
<evidence type="ECO:0000256" key="3">
    <source>
        <dbReference type="ARBA" id="ARBA00006402"/>
    </source>
</evidence>
<dbReference type="PRINTS" id="PR00344">
    <property type="entry name" value="BCTRLSENSOR"/>
</dbReference>
<dbReference type="Pfam" id="PF00512">
    <property type="entry name" value="HisKA"/>
    <property type="match status" value="1"/>
</dbReference>
<dbReference type="InterPro" id="IPR000700">
    <property type="entry name" value="PAS-assoc_C"/>
</dbReference>
<comment type="catalytic activity">
    <reaction evidence="1">
        <text>ATP + protein L-histidine = ADP + protein N-phospho-L-histidine.</text>
        <dbReference type="EC" id="2.7.13.3"/>
    </reaction>
</comment>
<dbReference type="Pfam" id="PF02518">
    <property type="entry name" value="HATPase_c"/>
    <property type="match status" value="1"/>
</dbReference>
<evidence type="ECO:0000259" key="19">
    <source>
        <dbReference type="PROSITE" id="PS50113"/>
    </source>
</evidence>
<dbReference type="RefSeq" id="WP_013322602.1">
    <property type="nucleotide sequence ID" value="NC_014501.1"/>
</dbReference>
<name>E0UHW7_GLOV7</name>
<dbReference type="HOGENOM" id="CLU_003453_0_0_3"/>
<dbReference type="CDD" id="cd00130">
    <property type="entry name" value="PAS"/>
    <property type="match status" value="4"/>
</dbReference>
<dbReference type="Pfam" id="PF08447">
    <property type="entry name" value="PAS_3"/>
    <property type="match status" value="1"/>
</dbReference>
<evidence type="ECO:0000256" key="9">
    <source>
        <dbReference type="ARBA" id="ARBA00022840"/>
    </source>
</evidence>
<feature type="domain" description="Histidine kinase" evidence="16">
    <location>
        <begin position="853"/>
        <end position="1074"/>
    </location>
</feature>
<evidence type="ECO:0000256" key="7">
    <source>
        <dbReference type="ARBA" id="ARBA00022741"/>
    </source>
</evidence>
<feature type="transmembrane region" description="Helical" evidence="15">
    <location>
        <begin position="72"/>
        <end position="93"/>
    </location>
</feature>
<dbReference type="InterPro" id="IPR001610">
    <property type="entry name" value="PAC"/>
</dbReference>
<dbReference type="SMART" id="SM00387">
    <property type="entry name" value="HATPase_c"/>
    <property type="match status" value="1"/>
</dbReference>
<dbReference type="InterPro" id="IPR011006">
    <property type="entry name" value="CheY-like_superfamily"/>
</dbReference>
<dbReference type="SMART" id="SM00091">
    <property type="entry name" value="PAS"/>
    <property type="match status" value="4"/>
</dbReference>
<feature type="domain" description="PAS" evidence="18">
    <location>
        <begin position="709"/>
        <end position="780"/>
    </location>
</feature>
<dbReference type="EMBL" id="CP002198">
    <property type="protein sequence ID" value="ADN14497.1"/>
    <property type="molecule type" value="Genomic_DNA"/>
</dbReference>
<feature type="transmembrane region" description="Helical" evidence="15">
    <location>
        <begin position="7"/>
        <end position="24"/>
    </location>
</feature>
<dbReference type="KEGG" id="cyj:Cyan7822_2525"/>
<evidence type="ECO:0000313" key="20">
    <source>
        <dbReference type="EMBL" id="ADN14497.1"/>
    </source>
</evidence>
<dbReference type="GO" id="GO:0005886">
    <property type="term" value="C:plasma membrane"/>
    <property type="evidence" value="ECO:0007669"/>
    <property type="project" value="TreeGrafter"/>
</dbReference>
<organism evidence="20 21">
    <name type="scientific">Gloeothece verrucosa (strain PCC 7822)</name>
    <name type="common">Cyanothece sp. (strain PCC 7822)</name>
    <dbReference type="NCBI Taxonomy" id="497965"/>
    <lineage>
        <taxon>Bacteria</taxon>
        <taxon>Bacillati</taxon>
        <taxon>Cyanobacteriota</taxon>
        <taxon>Cyanophyceae</taxon>
        <taxon>Oscillatoriophycideae</taxon>
        <taxon>Chroococcales</taxon>
        <taxon>Aphanothecaceae</taxon>
        <taxon>Gloeothece</taxon>
        <taxon>Gloeothece verrucosa</taxon>
    </lineage>
</organism>
<dbReference type="InterPro" id="IPR005467">
    <property type="entry name" value="His_kinase_dom"/>
</dbReference>
<gene>
    <name evidence="20" type="ordered locus">Cyan7822_2525</name>
</gene>
<feature type="transmembrane region" description="Helical" evidence="15">
    <location>
        <begin position="251"/>
        <end position="270"/>
    </location>
</feature>
<evidence type="ECO:0000256" key="1">
    <source>
        <dbReference type="ARBA" id="ARBA00000085"/>
    </source>
</evidence>
<keyword evidence="15" id="KW-1133">Transmembrane helix</keyword>
<dbReference type="InterPro" id="IPR001789">
    <property type="entry name" value="Sig_transdc_resp-reg_receiver"/>
</dbReference>
<keyword evidence="15" id="KW-0812">Transmembrane</keyword>
<feature type="domain" description="Response regulatory" evidence="17">
    <location>
        <begin position="1100"/>
        <end position="1216"/>
    </location>
</feature>
<dbReference type="eggNOG" id="COG0784">
    <property type="taxonomic scope" value="Bacteria"/>
</dbReference>
<evidence type="ECO:0000256" key="14">
    <source>
        <dbReference type="PROSITE-ProRule" id="PRU00169"/>
    </source>
</evidence>
<dbReference type="PROSITE" id="PS51257">
    <property type="entry name" value="PROKAR_LIPOPROTEIN"/>
    <property type="match status" value="1"/>
</dbReference>
<dbReference type="InterPro" id="IPR004358">
    <property type="entry name" value="Sig_transdc_His_kin-like_C"/>
</dbReference>
<keyword evidence="11 15" id="KW-0472">Membrane</keyword>
<dbReference type="Gene3D" id="2.10.70.100">
    <property type="match status" value="1"/>
</dbReference>
<dbReference type="EC" id="2.7.13.3" evidence="4"/>
<dbReference type="Gene3D" id="3.40.50.2300">
    <property type="match status" value="1"/>
</dbReference>
<dbReference type="InterPro" id="IPR035965">
    <property type="entry name" value="PAS-like_dom_sf"/>
</dbReference>
<keyword evidence="7" id="KW-0547">Nucleotide-binding</keyword>
<dbReference type="PROSITE" id="PS50112">
    <property type="entry name" value="PAS"/>
    <property type="match status" value="3"/>
</dbReference>
<dbReference type="GO" id="GO:0009927">
    <property type="term" value="F:histidine phosphotransfer kinase activity"/>
    <property type="evidence" value="ECO:0007669"/>
    <property type="project" value="TreeGrafter"/>
</dbReference>
<dbReference type="CDD" id="cd00082">
    <property type="entry name" value="HisKA"/>
    <property type="match status" value="1"/>
</dbReference>
<dbReference type="SUPFAM" id="SSF47384">
    <property type="entry name" value="Homodimeric domain of signal transducing histidine kinase"/>
    <property type="match status" value="1"/>
</dbReference>
<dbReference type="CDD" id="cd17546">
    <property type="entry name" value="REC_hyHK_CKI1_RcsC-like"/>
    <property type="match status" value="1"/>
</dbReference>
<feature type="domain" description="PAC" evidence="19">
    <location>
        <begin position="656"/>
        <end position="708"/>
    </location>
</feature>
<evidence type="ECO:0000256" key="10">
    <source>
        <dbReference type="ARBA" id="ARBA00023012"/>
    </source>
</evidence>
<dbReference type="GO" id="GO:0000155">
    <property type="term" value="F:phosphorelay sensor kinase activity"/>
    <property type="evidence" value="ECO:0007669"/>
    <property type="project" value="InterPro"/>
</dbReference>
<dbReference type="eggNOG" id="COG3829">
    <property type="taxonomic scope" value="Bacteria"/>
</dbReference>
<keyword evidence="8 20" id="KW-0418">Kinase</keyword>
<evidence type="ECO:0000256" key="5">
    <source>
        <dbReference type="ARBA" id="ARBA00022553"/>
    </source>
</evidence>
<feature type="modified residue" description="4-aspartylphosphate" evidence="14">
    <location>
        <position position="1149"/>
    </location>
</feature>
<dbReference type="NCBIfam" id="TIGR00229">
    <property type="entry name" value="sensory_box"/>
    <property type="match status" value="4"/>
</dbReference>
<dbReference type="GO" id="GO:0005524">
    <property type="term" value="F:ATP binding"/>
    <property type="evidence" value="ECO:0007669"/>
    <property type="project" value="UniProtKB-KW"/>
</dbReference>
<dbReference type="SMART" id="SM00448">
    <property type="entry name" value="REC"/>
    <property type="match status" value="1"/>
</dbReference>
<evidence type="ECO:0000259" key="17">
    <source>
        <dbReference type="PROSITE" id="PS50110"/>
    </source>
</evidence>
<dbReference type="Pfam" id="PF13426">
    <property type="entry name" value="PAS_9"/>
    <property type="match status" value="3"/>
</dbReference>
<dbReference type="InterPro" id="IPR000014">
    <property type="entry name" value="PAS"/>
</dbReference>
<keyword evidence="12" id="KW-0131">Cell cycle</keyword>
<dbReference type="InterPro" id="IPR036097">
    <property type="entry name" value="HisK_dim/P_sf"/>
</dbReference>
<feature type="transmembrane region" description="Helical" evidence="15">
    <location>
        <begin position="113"/>
        <end position="136"/>
    </location>
</feature>
<evidence type="ECO:0000256" key="13">
    <source>
        <dbReference type="ARBA" id="ARBA00074306"/>
    </source>
</evidence>
<evidence type="ECO:0000256" key="2">
    <source>
        <dbReference type="ARBA" id="ARBA00004370"/>
    </source>
</evidence>
<evidence type="ECO:0000259" key="18">
    <source>
        <dbReference type="PROSITE" id="PS50112"/>
    </source>
</evidence>
<dbReference type="InterPro" id="IPR003661">
    <property type="entry name" value="HisK_dim/P_dom"/>
</dbReference>
<protein>
    <recommendedName>
        <fullName evidence="13">Circadian input-output histidine kinase CikA</fullName>
        <ecNumber evidence="4">2.7.13.3</ecNumber>
    </recommendedName>
</protein>
<dbReference type="InterPro" id="IPR036890">
    <property type="entry name" value="HATPase_C_sf"/>
</dbReference>
<dbReference type="STRING" id="497965.Cyan7822_2525"/>
<keyword evidence="21" id="KW-1185">Reference proteome</keyword>
<dbReference type="SUPFAM" id="SSF55785">
    <property type="entry name" value="PYP-like sensor domain (PAS domain)"/>
    <property type="match status" value="4"/>
</dbReference>
<evidence type="ECO:0000256" key="15">
    <source>
        <dbReference type="SAM" id="Phobius"/>
    </source>
</evidence>
<comment type="subcellular location">
    <subcellularLocation>
        <location evidence="2">Membrane</location>
    </subcellularLocation>
</comment>
<dbReference type="SUPFAM" id="SSF55874">
    <property type="entry name" value="ATPase domain of HSP90 chaperone/DNA topoisomerase II/histidine kinase"/>
    <property type="match status" value="1"/>
</dbReference>
<dbReference type="SUPFAM" id="SSF52172">
    <property type="entry name" value="CheY-like"/>
    <property type="match status" value="1"/>
</dbReference>
<feature type="transmembrane region" description="Helical" evidence="15">
    <location>
        <begin position="44"/>
        <end position="60"/>
    </location>
</feature>
<keyword evidence="9" id="KW-0067">ATP-binding</keyword>
<dbReference type="SMART" id="SM00388">
    <property type="entry name" value="HisKA"/>
    <property type="match status" value="1"/>
</dbReference>
<keyword evidence="5 14" id="KW-0597">Phosphoprotein</keyword>
<proteinExistence type="inferred from homology"/>
<dbReference type="Gene3D" id="3.30.565.10">
    <property type="entry name" value="Histidine kinase-like ATPase, C-terminal domain"/>
    <property type="match status" value="1"/>
</dbReference>
<dbReference type="Pfam" id="PF00072">
    <property type="entry name" value="Response_reg"/>
    <property type="match status" value="1"/>
</dbReference>
<evidence type="ECO:0000256" key="8">
    <source>
        <dbReference type="ARBA" id="ARBA00022777"/>
    </source>
</evidence>
<dbReference type="FunFam" id="1.10.287.130:FF:000038">
    <property type="entry name" value="Sensory transduction histidine kinase"/>
    <property type="match status" value="1"/>
</dbReference>
<keyword evidence="10" id="KW-0902">Two-component regulatory system</keyword>
<dbReference type="PANTHER" id="PTHR43047">
    <property type="entry name" value="TWO-COMPONENT HISTIDINE PROTEIN KINASE"/>
    <property type="match status" value="1"/>
</dbReference>
<reference evidence="21" key="1">
    <citation type="journal article" date="2011" name="MBio">
        <title>Novel metabolic attributes of the genus Cyanothece, comprising a group of unicellular nitrogen-fixing Cyanobacteria.</title>
        <authorList>
            <person name="Bandyopadhyay A."/>
            <person name="Elvitigala T."/>
            <person name="Welsh E."/>
            <person name="Stockel J."/>
            <person name="Liberton M."/>
            <person name="Min H."/>
            <person name="Sherman L.A."/>
            <person name="Pakrasi H.B."/>
        </authorList>
    </citation>
    <scope>NUCLEOTIDE SEQUENCE [LARGE SCALE GENOMIC DNA]</scope>
    <source>
        <strain evidence="21">PCC 7822</strain>
    </source>
</reference>
<dbReference type="InterPro" id="IPR003594">
    <property type="entry name" value="HATPase_dom"/>
</dbReference>
<feature type="domain" description="PAC" evidence="19">
    <location>
        <begin position="537"/>
        <end position="587"/>
    </location>
</feature>
<feature type="transmembrane region" description="Helical" evidence="15">
    <location>
        <begin position="222"/>
        <end position="239"/>
    </location>
</feature>
<evidence type="ECO:0000256" key="12">
    <source>
        <dbReference type="ARBA" id="ARBA00023306"/>
    </source>
</evidence>
<sequence length="1308" mass="147253">MSKRNCQAASLFVIGMGCLVLLGWYGNIPLLKSGLPGNSSTMKVNSAFCFLLLGVSLRLLQGRRIRRLGYRIAQTTALLVVMIGLLTLSEYFFNRDLGIDQLFFRDVGSVNTFYPGRMGVNTAINFILMGIALLWLRRNQPQEIWLAQIFSSVAAIISLLALLGHLFGVSVLAELIMYTTTQAPHTALTFLVLYGGILWAQPEQGLMQVITSPFIGGLMARQLIPGVIILPLILNGFALQGTKMGWYDLKAAFGIQITLTIVFFFALVWWNAYLLNKIESDRTLVQKALNQSQQQFQQAVEAANLGTWHWDVVTGKVILSPQGERLLNLKPGSFPGTYEAFVNLLHGDDFDALSNSLQVALLKASGWQMDHKILDPNGSWRWITSLGKFLYDKTGEPVQMIGIIKDITHRKQTEFNLQKLNETLEKRVTRRTAALKTINNQLKQQLLKCELIEEALKKSQARLSGILKIASDAIVSVDHQQKIILFNQEAEKVFGYSVKEVLGKPLSLLLPEKFQLKHHQWVNNFAQSGTLKRPMGKRLEIWGRRQDASEFPAEASISRLEIGGEIILTVILQDISERKQAQEQLNQINCALENAVEGISRLDTQGRYLMVNKAYAALLGYQPQEIIGKEWQITIHPSEQDKMKLAYQTMLTQGKVEAEVKGVRKDGSVFYKQVTMISAYDQQKQFIGHYCFAKDITERKQADEILKKYAQDFTDLYNHAPCGYHSLDENGLLVQINDTELNWLGYTREQLLGKVKFYELLTPESREVFSQNFERFKQRGWVKALEFELLRANGTVMPVMLNATAVKDSQGNYLISRSTIFDITKRKQAELELQKAQKEAIAANRAKSIFLANMSHELRTPLNAILGFTQLLGRDHCLRPEHLERLQIINRSGEHLLGLIDDILDLSKIETGKIAAFLTGFDLYHLLVTVEEMLQPKAKTRGLRLIIEKSFDLPQYIKTDEKKLRQVLINLLNNAIKFTQEGTVILRVKPKAAENTPQRLVFEVEDTGVGMAPDDIDQLFKVFVQAEAGKKLNQGTGLGLAISQKFVQLMGGEIEVKSTLGKGSVFSFEIEVELASGDYFQEELPAQKVVGLAPGQPIYRILIVEDVWESRRLLVELLSSVGFEVAEASNGAQALTLCESWSPHLIWMDMRMPVMNGYEATKLIKQHPFGQKTVIIALTASVFEDQRETIIAAGCDDIVSKPFTEAVIFKKLSQFLGVQYLYETVSITQNTPTLVEVSVHDLSIMSPQWLEQMYQAAYCLDADLIEELIEQIPSSAAALAHGLKQLVDNFKTERILELTRPLIAQSLE</sequence>
<dbReference type="PROSITE" id="PS50113">
    <property type="entry name" value="PAC"/>
    <property type="match status" value="4"/>
</dbReference>
<dbReference type="CDD" id="cd16922">
    <property type="entry name" value="HATPase_EvgS-ArcB-TorS-like"/>
    <property type="match status" value="1"/>
</dbReference>
<evidence type="ECO:0000256" key="4">
    <source>
        <dbReference type="ARBA" id="ARBA00012438"/>
    </source>
</evidence>
<feature type="domain" description="PAS" evidence="18">
    <location>
        <begin position="584"/>
        <end position="654"/>
    </location>
</feature>
<evidence type="ECO:0000256" key="6">
    <source>
        <dbReference type="ARBA" id="ARBA00022679"/>
    </source>
</evidence>
<dbReference type="InterPro" id="IPR013655">
    <property type="entry name" value="PAS_fold_3"/>
</dbReference>
<dbReference type="Proteomes" id="UP000008206">
    <property type="component" value="Chromosome"/>
</dbReference>
<dbReference type="PROSITE" id="PS50109">
    <property type="entry name" value="HIS_KIN"/>
    <property type="match status" value="1"/>
</dbReference>
<evidence type="ECO:0000256" key="11">
    <source>
        <dbReference type="ARBA" id="ARBA00023136"/>
    </source>
</evidence>
<dbReference type="Gene3D" id="1.10.287.130">
    <property type="match status" value="1"/>
</dbReference>
<dbReference type="OrthoDB" id="9812358at2"/>
<evidence type="ECO:0000259" key="16">
    <source>
        <dbReference type="PROSITE" id="PS50109"/>
    </source>
</evidence>
<evidence type="ECO:0000313" key="21">
    <source>
        <dbReference type="Proteomes" id="UP000008206"/>
    </source>
</evidence>
<dbReference type="PANTHER" id="PTHR43047:SF72">
    <property type="entry name" value="OSMOSENSING HISTIDINE PROTEIN KINASE SLN1"/>
    <property type="match status" value="1"/>
</dbReference>
<dbReference type="PROSITE" id="PS50110">
    <property type="entry name" value="RESPONSE_REGULATORY"/>
    <property type="match status" value="1"/>
</dbReference>